<evidence type="ECO:0000256" key="11">
    <source>
        <dbReference type="RuleBase" id="RU364052"/>
    </source>
</evidence>
<dbReference type="Gene3D" id="3.50.50.60">
    <property type="entry name" value="FAD/NAD(P)-binding domain"/>
    <property type="match status" value="1"/>
</dbReference>
<evidence type="ECO:0000256" key="10">
    <source>
        <dbReference type="ARBA" id="ARBA00023133"/>
    </source>
</evidence>
<dbReference type="PANTHER" id="PTHR42923">
    <property type="entry name" value="PROTOPORPHYRINOGEN OXIDASE"/>
    <property type="match status" value="1"/>
</dbReference>
<comment type="caution">
    <text evidence="13">The sequence shown here is derived from an EMBL/GenBank/DDBJ whole genome shotgun (WGS) entry which is preliminary data.</text>
</comment>
<evidence type="ECO:0000313" key="13">
    <source>
        <dbReference type="EMBL" id="CAG5088248.1"/>
    </source>
</evidence>
<comment type="catalytic activity">
    <reaction evidence="1">
        <text>coproporphyrinogen III + 3 O2 = coproporphyrin III + 3 H2O2</text>
        <dbReference type="Rhea" id="RHEA:43436"/>
        <dbReference type="ChEBI" id="CHEBI:15379"/>
        <dbReference type="ChEBI" id="CHEBI:16240"/>
        <dbReference type="ChEBI" id="CHEBI:57309"/>
        <dbReference type="ChEBI" id="CHEBI:131725"/>
        <dbReference type="EC" id="1.3.3.15"/>
    </reaction>
    <physiologicalReaction direction="left-to-right" evidence="1">
        <dbReference type="Rhea" id="RHEA:43437"/>
    </physiologicalReaction>
</comment>
<dbReference type="SUPFAM" id="SSF51905">
    <property type="entry name" value="FAD/NAD(P)-binding domain"/>
    <property type="match status" value="1"/>
</dbReference>
<dbReference type="InterPro" id="IPR050464">
    <property type="entry name" value="Zeta_carotene_desat/Oxidored"/>
</dbReference>
<reference evidence="13 14" key="1">
    <citation type="submission" date="2021-04" db="EMBL/GenBank/DDBJ databases">
        <authorList>
            <person name="Rakotoarivonina H."/>
        </authorList>
    </citation>
    <scope>NUCLEOTIDE SEQUENCE [LARGE SCALE GENOMIC DNA]</scope>
    <source>
        <strain evidence="13 14">XE</strain>
    </source>
</reference>
<organism evidence="13 14">
    <name type="scientific">Thermobacillus xylanilyticus</name>
    <dbReference type="NCBI Taxonomy" id="76633"/>
    <lineage>
        <taxon>Bacteria</taxon>
        <taxon>Bacillati</taxon>
        <taxon>Bacillota</taxon>
        <taxon>Bacilli</taxon>
        <taxon>Bacillales</taxon>
        <taxon>Paenibacillaceae</taxon>
        <taxon>Thermobacillus</taxon>
    </lineage>
</organism>
<evidence type="ECO:0000256" key="9">
    <source>
        <dbReference type="ARBA" id="ARBA00023002"/>
    </source>
</evidence>
<dbReference type="SUPFAM" id="SSF54373">
    <property type="entry name" value="FAD-linked reductases, C-terminal domain"/>
    <property type="match status" value="1"/>
</dbReference>
<dbReference type="EC" id="1.3.3.15" evidence="5 11"/>
<dbReference type="GO" id="GO:0004729">
    <property type="term" value="F:oxygen-dependent protoporphyrinogen oxidase activity"/>
    <property type="evidence" value="ECO:0007669"/>
    <property type="project" value="UniProtKB-EC"/>
</dbReference>
<dbReference type="InterPro" id="IPR002937">
    <property type="entry name" value="Amino_oxidase"/>
</dbReference>
<dbReference type="EMBL" id="CAJRAY010000056">
    <property type="protein sequence ID" value="CAG5088248.1"/>
    <property type="molecule type" value="Genomic_DNA"/>
</dbReference>
<evidence type="ECO:0000256" key="6">
    <source>
        <dbReference type="ARBA" id="ARBA00019046"/>
    </source>
</evidence>
<keyword evidence="14" id="KW-1185">Reference proteome</keyword>
<sequence length="506" mass="54264">MAAAAEPKTIVVVGGGITGLAAAYYLRRSAEAAGLPVRVAIAEASERLGGKIETLRKDGFVIEKGPDSFLARKKAILDLAVDLGIEEELVPINPSGKKSFIVFRGKLHPMPDGLMLGIPTEIAPMLKTGLLSPAGKLRAGLDFVLPARKGNDDESIGDFLTRRLGREVVERIAEPLLAGIYAGELDKLSLRATFPQFREAELKHGSLILGMRRAMRRRPAPAAGAGGAAGQAGQAAQTPADAILARYKGAPFLNFRRGLATLVEALERELSGAEWRRGRKATALRKGAAGASDEPDHRYAVVLDDGEELQADAVVVTAPAYEAEALLRDHVDCGMLRAVRYASVANVVLAFDKASFGREFAGSGFLVPRTEGRQITACTWTSTKWLHTSPPDKVLLRCYIGRSGDEDAVSLPDDQLIRLVRHDLEELIGVTAAPVMTEVTRLHRSMPQYPVGHVEAMRDFKRKLAEALPGVWTAGAAFDGIGLPDCIRQAKETAEAAIRELCGSAS</sequence>
<keyword evidence="8 11" id="KW-0274">FAD</keyword>
<keyword evidence="10 11" id="KW-0350">Heme biosynthesis</keyword>
<comment type="similarity">
    <text evidence="4 11">Belongs to the protoporphyrinogen/coproporphyrinogen oxidase family. Coproporphyrinogen III oxidase subfamily.</text>
</comment>
<comment type="cofactor">
    <cofactor evidence="2 11">
        <name>FAD</name>
        <dbReference type="ChEBI" id="CHEBI:57692"/>
    </cofactor>
</comment>
<comment type="subcellular location">
    <subcellularLocation>
        <location evidence="11">Cytoplasm</location>
    </subcellularLocation>
</comment>
<keyword evidence="7 11" id="KW-0285">Flavoprotein</keyword>
<keyword evidence="9 11" id="KW-0560">Oxidoreductase</keyword>
<dbReference type="InterPro" id="IPR036188">
    <property type="entry name" value="FAD/NAD-bd_sf"/>
</dbReference>
<evidence type="ECO:0000256" key="7">
    <source>
        <dbReference type="ARBA" id="ARBA00022630"/>
    </source>
</evidence>
<evidence type="ECO:0000256" key="1">
    <source>
        <dbReference type="ARBA" id="ARBA00001755"/>
    </source>
</evidence>
<evidence type="ECO:0000256" key="5">
    <source>
        <dbReference type="ARBA" id="ARBA00012402"/>
    </source>
</evidence>
<keyword evidence="11" id="KW-0963">Cytoplasm</keyword>
<evidence type="ECO:0000259" key="12">
    <source>
        <dbReference type="Pfam" id="PF01593"/>
    </source>
</evidence>
<dbReference type="NCBIfam" id="TIGR00562">
    <property type="entry name" value="proto_IX_ox"/>
    <property type="match status" value="1"/>
</dbReference>
<dbReference type="Gene3D" id="3.90.660.20">
    <property type="entry name" value="Protoporphyrinogen oxidase, mitochondrial, domain 2"/>
    <property type="match status" value="1"/>
</dbReference>
<dbReference type="RefSeq" id="WP_213484758.1">
    <property type="nucleotide sequence ID" value="NZ_CAJRAY010000056.1"/>
</dbReference>
<dbReference type="PANTHER" id="PTHR42923:SF3">
    <property type="entry name" value="PROTOPORPHYRINOGEN OXIDASE"/>
    <property type="match status" value="1"/>
</dbReference>
<gene>
    <name evidence="13" type="primary">txxe 1716-hemG1</name>
    <name evidence="13" type="ORF">TXXE_11695</name>
</gene>
<dbReference type="InterPro" id="IPR004572">
    <property type="entry name" value="Protoporphyrinogen_oxidase"/>
</dbReference>
<comment type="function">
    <text evidence="11">Involved in coproporphyrin-dependent heme b biosynthesis. Catalyzes the oxidation of coproporphyrinogen III to coproporphyrin III.</text>
</comment>
<accession>A0ABM8V567</accession>
<evidence type="ECO:0000256" key="2">
    <source>
        <dbReference type="ARBA" id="ARBA00001974"/>
    </source>
</evidence>
<comment type="pathway">
    <text evidence="3 11">Porphyrin-containing compound metabolism; protoheme biosynthesis.</text>
</comment>
<evidence type="ECO:0000256" key="4">
    <source>
        <dbReference type="ARBA" id="ARBA00008310"/>
    </source>
</evidence>
<dbReference type="Gene3D" id="1.10.3110.10">
    <property type="entry name" value="protoporphyrinogen ix oxidase, domain 3"/>
    <property type="match status" value="1"/>
</dbReference>
<protein>
    <recommendedName>
        <fullName evidence="6 11">Coproporphyrinogen III oxidase</fullName>
        <ecNumber evidence="5 11">1.3.3.15</ecNumber>
    </recommendedName>
</protein>
<feature type="domain" description="Amine oxidase" evidence="12">
    <location>
        <begin position="17"/>
        <end position="497"/>
    </location>
</feature>
<name>A0ABM8V567_THEXY</name>
<dbReference type="Proteomes" id="UP000681526">
    <property type="component" value="Unassembled WGS sequence"/>
</dbReference>
<evidence type="ECO:0000313" key="14">
    <source>
        <dbReference type="Proteomes" id="UP000681526"/>
    </source>
</evidence>
<dbReference type="Pfam" id="PF01593">
    <property type="entry name" value="Amino_oxidase"/>
    <property type="match status" value="1"/>
</dbReference>
<evidence type="ECO:0000256" key="3">
    <source>
        <dbReference type="ARBA" id="ARBA00004744"/>
    </source>
</evidence>
<evidence type="ECO:0000256" key="8">
    <source>
        <dbReference type="ARBA" id="ARBA00022827"/>
    </source>
</evidence>
<proteinExistence type="inferred from homology"/>